<gene>
    <name evidence="1" type="ORF">EA660_18070</name>
</gene>
<dbReference type="OrthoDB" id="5654at2"/>
<proteinExistence type="predicted"/>
<dbReference type="InterPro" id="IPR021146">
    <property type="entry name" value="Phage_gp6-like_head-tail"/>
</dbReference>
<name>A0A4Q8L593_9GAMM</name>
<comment type="caution">
    <text evidence="1">The sequence shown here is derived from an EMBL/GenBank/DDBJ whole genome shotgun (WGS) entry which is preliminary data.</text>
</comment>
<evidence type="ECO:0008006" key="3">
    <source>
        <dbReference type="Google" id="ProtNLM"/>
    </source>
</evidence>
<accession>A0A4Q8L593</accession>
<dbReference type="Pfam" id="PF05135">
    <property type="entry name" value="Phage_connect_1"/>
    <property type="match status" value="1"/>
</dbReference>
<organism evidence="1 2">
    <name type="scientific">Pseudoxanthomonas winnipegensis</name>
    <dbReference type="NCBI Taxonomy" id="2480810"/>
    <lineage>
        <taxon>Bacteria</taxon>
        <taxon>Pseudomonadati</taxon>
        <taxon>Pseudomonadota</taxon>
        <taxon>Gammaproteobacteria</taxon>
        <taxon>Lysobacterales</taxon>
        <taxon>Lysobacteraceae</taxon>
        <taxon>Pseudoxanthomonas</taxon>
    </lineage>
</organism>
<dbReference type="InterPro" id="IPR011738">
    <property type="entry name" value="Phage_CHP"/>
</dbReference>
<evidence type="ECO:0000313" key="1">
    <source>
        <dbReference type="EMBL" id="TAA20297.1"/>
    </source>
</evidence>
<dbReference type="Gene3D" id="1.10.3230.30">
    <property type="entry name" value="Phage gp6-like head-tail connector protein"/>
    <property type="match status" value="1"/>
</dbReference>
<dbReference type="RefSeq" id="WP_130552864.1">
    <property type="nucleotide sequence ID" value="NZ_SHMC01000010.1"/>
</dbReference>
<dbReference type="NCBIfam" id="TIGR02215">
    <property type="entry name" value="phage_chp_gp8"/>
    <property type="match status" value="1"/>
</dbReference>
<reference evidence="1 2" key="1">
    <citation type="submission" date="2019-02" db="EMBL/GenBank/DDBJ databases">
        <title>WGS of Pseudoxanthomonas species novum from clinical isolates.</title>
        <authorList>
            <person name="Bernier A.-M."/>
            <person name="Bernard K."/>
            <person name="Vachon A."/>
        </authorList>
    </citation>
    <scope>NUCLEOTIDE SEQUENCE [LARGE SCALE GENOMIC DNA]</scope>
    <source>
        <strain evidence="1 2">NML171200</strain>
    </source>
</reference>
<dbReference type="Proteomes" id="UP000292627">
    <property type="component" value="Unassembled WGS sequence"/>
</dbReference>
<protein>
    <recommendedName>
        <fullName evidence="3">Phage gp6-like head-tail connector protein</fullName>
    </recommendedName>
</protein>
<dbReference type="CDD" id="cd08054">
    <property type="entry name" value="gp6"/>
    <property type="match status" value="1"/>
</dbReference>
<dbReference type="AlphaFoldDB" id="A0A4Q8L593"/>
<dbReference type="EMBL" id="SHMC01000010">
    <property type="protein sequence ID" value="TAA20297.1"/>
    <property type="molecule type" value="Genomic_DNA"/>
</dbReference>
<sequence length="154" mass="16731">MLTITPATAEPVTLEQAKADLRMTHDADDGLISRQITSARETVEQWTGLALGDATYTELLQSGETLQLIPATVQSLTRDGEAVAFTNDGFGRLCFAGGPAVVTFQGAPQYIPEPLKTAMLLLVRREYEVSIEQQQVAYSAALAMAWPYRRNLGA</sequence>
<evidence type="ECO:0000313" key="2">
    <source>
        <dbReference type="Proteomes" id="UP000292627"/>
    </source>
</evidence>